<comment type="caution">
    <text evidence="1">The sequence shown here is derived from an EMBL/GenBank/DDBJ whole genome shotgun (WGS) entry which is preliminary data.</text>
</comment>
<protein>
    <submittedName>
        <fullName evidence="1">Toxin-antitoxin system YwqK family antitoxin</fullName>
    </submittedName>
</protein>
<dbReference type="Pfam" id="PF07661">
    <property type="entry name" value="MORN_2"/>
    <property type="match status" value="4"/>
</dbReference>
<evidence type="ECO:0000313" key="1">
    <source>
        <dbReference type="EMBL" id="RHF73223.1"/>
    </source>
</evidence>
<dbReference type="AlphaFoldDB" id="A0A414PXD1"/>
<sequence length="239" mass="27350">MKKVISFIMSITICTALLGAEFKEVTPLEKNIVAQNETIKEEVKENTKPTEKIEVLEEKVAETEVSKERIEDLGIKRKSSDGKVYAGKETTPYTGKFALFLGDIIEYTETYVNGVLNGPKTWYSYDGKVVLEENYKNDKIEGEQKAYYENGNIKSIVDYKNGKIIKIEALAQDGTILHQSDLSKGTGIWKYFWENGNILEEGSYKNWKKDGKWVKYRENGEVDVTTIYKNGRLIEQIWG</sequence>
<dbReference type="InterPro" id="IPR011652">
    <property type="entry name" value="MORN_2"/>
</dbReference>
<dbReference type="RefSeq" id="WP_118234204.1">
    <property type="nucleotide sequence ID" value="NZ_CAEUHP010000001.1"/>
</dbReference>
<proteinExistence type="predicted"/>
<reference evidence="1 2" key="1">
    <citation type="submission" date="2018-08" db="EMBL/GenBank/DDBJ databases">
        <title>A genome reference for cultivated species of the human gut microbiota.</title>
        <authorList>
            <person name="Zou Y."/>
            <person name="Xue W."/>
            <person name="Luo G."/>
        </authorList>
    </citation>
    <scope>NUCLEOTIDE SEQUENCE [LARGE SCALE GENOMIC DNA]</scope>
    <source>
        <strain evidence="1 2">AM25-1</strain>
    </source>
</reference>
<organism evidence="1 2">
    <name type="scientific">Fusobacterium mortiferum</name>
    <dbReference type="NCBI Taxonomy" id="850"/>
    <lineage>
        <taxon>Bacteria</taxon>
        <taxon>Fusobacteriati</taxon>
        <taxon>Fusobacteriota</taxon>
        <taxon>Fusobacteriia</taxon>
        <taxon>Fusobacteriales</taxon>
        <taxon>Fusobacteriaceae</taxon>
        <taxon>Fusobacterium</taxon>
    </lineage>
</organism>
<dbReference type="SUPFAM" id="SSF82185">
    <property type="entry name" value="Histone H3 K4-specific methyltransferase SET7/9 N-terminal domain"/>
    <property type="match status" value="2"/>
</dbReference>
<gene>
    <name evidence="1" type="ORF">DW663_05065</name>
</gene>
<dbReference type="EMBL" id="QRHL01000005">
    <property type="protein sequence ID" value="RHF73223.1"/>
    <property type="molecule type" value="Genomic_DNA"/>
</dbReference>
<dbReference type="Gene3D" id="2.20.110.10">
    <property type="entry name" value="Histone H3 K4-specific methyltransferase SET7/9 N-terminal domain"/>
    <property type="match status" value="2"/>
</dbReference>
<accession>A0A414PXD1</accession>
<dbReference type="Proteomes" id="UP000284676">
    <property type="component" value="Unassembled WGS sequence"/>
</dbReference>
<name>A0A414PXD1_FUSMR</name>
<evidence type="ECO:0000313" key="2">
    <source>
        <dbReference type="Proteomes" id="UP000284676"/>
    </source>
</evidence>